<dbReference type="GO" id="GO:0005886">
    <property type="term" value="C:plasma membrane"/>
    <property type="evidence" value="ECO:0007669"/>
    <property type="project" value="UniProtKB-SubCell"/>
</dbReference>
<evidence type="ECO:0000256" key="2">
    <source>
        <dbReference type="ARBA" id="ARBA00009749"/>
    </source>
</evidence>
<evidence type="ECO:0000313" key="12">
    <source>
        <dbReference type="Proteomes" id="UP000681343"/>
    </source>
</evidence>
<dbReference type="SUPFAM" id="SSF158791">
    <property type="entry name" value="MgtE N-terminal domain-like"/>
    <property type="match status" value="1"/>
</dbReference>
<dbReference type="InterPro" id="IPR038076">
    <property type="entry name" value="MgtE_N_sf"/>
</dbReference>
<keyword evidence="5 9" id="KW-0460">Magnesium</keyword>
<dbReference type="Pfam" id="PF01769">
    <property type="entry name" value="MgtE"/>
    <property type="match status" value="1"/>
</dbReference>
<feature type="domain" description="CBS" evidence="10">
    <location>
        <begin position="141"/>
        <end position="203"/>
    </location>
</feature>
<evidence type="ECO:0000256" key="3">
    <source>
        <dbReference type="ARBA" id="ARBA00022448"/>
    </source>
</evidence>
<feature type="domain" description="CBS" evidence="10">
    <location>
        <begin position="205"/>
        <end position="261"/>
    </location>
</feature>
<comment type="subcellular location">
    <subcellularLocation>
        <location evidence="9">Cell membrane</location>
        <topology evidence="9">Multi-pass membrane protein</topology>
    </subcellularLocation>
    <subcellularLocation>
        <location evidence="1">Membrane</location>
        <topology evidence="1">Multi-pass membrane protein</topology>
    </subcellularLocation>
</comment>
<dbReference type="PANTHER" id="PTHR43773">
    <property type="entry name" value="MAGNESIUM TRANSPORTER MGTE"/>
    <property type="match status" value="1"/>
</dbReference>
<dbReference type="Gene3D" id="3.10.580.10">
    <property type="entry name" value="CBS-domain"/>
    <property type="match status" value="1"/>
</dbReference>
<keyword evidence="11" id="KW-0614">Plasmid</keyword>
<keyword evidence="9" id="KW-0479">Metal-binding</keyword>
<proteinExistence type="inferred from homology"/>
<dbReference type="PROSITE" id="PS51371">
    <property type="entry name" value="CBS"/>
    <property type="match status" value="2"/>
</dbReference>
<dbReference type="GO" id="GO:0046872">
    <property type="term" value="F:metal ion binding"/>
    <property type="evidence" value="ECO:0007669"/>
    <property type="project" value="UniProtKB-KW"/>
</dbReference>
<gene>
    <name evidence="11" type="ORF">MM35RIKEN_21290</name>
</gene>
<dbReference type="SUPFAM" id="SSF161093">
    <property type="entry name" value="MgtE membrane domain-like"/>
    <property type="match status" value="1"/>
</dbReference>
<keyword evidence="3 9" id="KW-0813">Transport</keyword>
<evidence type="ECO:0000256" key="5">
    <source>
        <dbReference type="ARBA" id="ARBA00022842"/>
    </source>
</evidence>
<evidence type="ECO:0000256" key="4">
    <source>
        <dbReference type="ARBA" id="ARBA00022692"/>
    </source>
</evidence>
<feature type="transmembrane region" description="Helical" evidence="9">
    <location>
        <begin position="396"/>
        <end position="423"/>
    </location>
</feature>
<reference evidence="11" key="1">
    <citation type="submission" date="2020-09" db="EMBL/GenBank/DDBJ databases">
        <title>New species isolated from human feces.</title>
        <authorList>
            <person name="Kitahara M."/>
            <person name="Shigeno Y."/>
            <person name="Shime M."/>
            <person name="Matsumoto Y."/>
            <person name="Nakamura S."/>
            <person name="Motooka D."/>
            <person name="Fukuoka S."/>
            <person name="Nishikawa H."/>
            <person name="Benno Y."/>
        </authorList>
    </citation>
    <scope>NUCLEOTIDE SEQUENCE</scope>
    <source>
        <strain evidence="11">MM35</strain>
        <plasmid evidence="11">pMM35_01</plasmid>
    </source>
</reference>
<evidence type="ECO:0000256" key="9">
    <source>
        <dbReference type="RuleBase" id="RU362011"/>
    </source>
</evidence>
<dbReference type="Gene3D" id="1.25.60.10">
    <property type="entry name" value="MgtE N-terminal domain-like"/>
    <property type="match status" value="1"/>
</dbReference>
<dbReference type="InterPro" id="IPR000644">
    <property type="entry name" value="CBS_dom"/>
</dbReference>
<dbReference type="KEGG" id="vfa:MM35RIKEN_21290"/>
<dbReference type="Gene3D" id="1.10.357.20">
    <property type="entry name" value="SLC41 divalent cation transporters, integral membrane domain"/>
    <property type="match status" value="1"/>
</dbReference>
<dbReference type="SMART" id="SM00116">
    <property type="entry name" value="CBS"/>
    <property type="match status" value="2"/>
</dbReference>
<dbReference type="InterPro" id="IPR006668">
    <property type="entry name" value="Mg_transptr_MgtE_intracell_dom"/>
</dbReference>
<dbReference type="Proteomes" id="UP000681343">
    <property type="component" value="Plasmid pMM35_01"/>
</dbReference>
<dbReference type="RefSeq" id="WP_212821725.1">
    <property type="nucleotide sequence ID" value="NZ_AP023416.1"/>
</dbReference>
<dbReference type="CDD" id="cd04606">
    <property type="entry name" value="CBS_pair_Mg_transporter"/>
    <property type="match status" value="1"/>
</dbReference>
<evidence type="ECO:0000313" key="11">
    <source>
        <dbReference type="EMBL" id="BCK79937.1"/>
    </source>
</evidence>
<dbReference type="InterPro" id="IPR006669">
    <property type="entry name" value="MgtE_transporter"/>
</dbReference>
<dbReference type="Pfam" id="PF00571">
    <property type="entry name" value="CBS"/>
    <property type="match status" value="2"/>
</dbReference>
<organism evidence="11 12">
    <name type="scientific">Vescimonas fastidiosa</name>
    <dbReference type="NCBI Taxonomy" id="2714353"/>
    <lineage>
        <taxon>Bacteria</taxon>
        <taxon>Bacillati</taxon>
        <taxon>Bacillota</taxon>
        <taxon>Clostridia</taxon>
        <taxon>Eubacteriales</taxon>
        <taxon>Oscillospiraceae</taxon>
        <taxon>Vescimonas</taxon>
    </lineage>
</organism>
<keyword evidence="7 9" id="KW-0472">Membrane</keyword>
<dbReference type="AlphaFoldDB" id="A0A810Q0X9"/>
<evidence type="ECO:0000256" key="7">
    <source>
        <dbReference type="ARBA" id="ARBA00023136"/>
    </source>
</evidence>
<evidence type="ECO:0000259" key="10">
    <source>
        <dbReference type="PROSITE" id="PS51371"/>
    </source>
</evidence>
<feature type="transmembrane region" description="Helical" evidence="9">
    <location>
        <begin position="289"/>
        <end position="309"/>
    </location>
</feature>
<dbReference type="EMBL" id="AP023416">
    <property type="protein sequence ID" value="BCK79937.1"/>
    <property type="molecule type" value="Genomic_DNA"/>
</dbReference>
<comment type="function">
    <text evidence="9">Acts as a magnesium transporter.</text>
</comment>
<comment type="subunit">
    <text evidence="9">Homodimer.</text>
</comment>
<dbReference type="Pfam" id="PF03448">
    <property type="entry name" value="MgtE_N"/>
    <property type="match status" value="1"/>
</dbReference>
<dbReference type="SUPFAM" id="SSF54631">
    <property type="entry name" value="CBS-domain pair"/>
    <property type="match status" value="1"/>
</dbReference>
<keyword evidence="12" id="KW-1185">Reference proteome</keyword>
<keyword evidence="6 9" id="KW-1133">Transmembrane helix</keyword>
<keyword evidence="9" id="KW-1003">Cell membrane</keyword>
<protein>
    <recommendedName>
        <fullName evidence="9">Magnesium transporter MgtE</fullName>
    </recommendedName>
</protein>
<dbReference type="InterPro" id="IPR006667">
    <property type="entry name" value="SLC41_membr_dom"/>
</dbReference>
<feature type="transmembrane region" description="Helical" evidence="9">
    <location>
        <begin position="435"/>
        <end position="459"/>
    </location>
</feature>
<comment type="similarity">
    <text evidence="2 9">Belongs to the SLC41A transporter family.</text>
</comment>
<dbReference type="PANTHER" id="PTHR43773:SF1">
    <property type="entry name" value="MAGNESIUM TRANSPORTER MGTE"/>
    <property type="match status" value="1"/>
</dbReference>
<dbReference type="SMART" id="SM00924">
    <property type="entry name" value="MgtE_N"/>
    <property type="match status" value="1"/>
</dbReference>
<evidence type="ECO:0000256" key="8">
    <source>
        <dbReference type="PROSITE-ProRule" id="PRU00703"/>
    </source>
</evidence>
<evidence type="ECO:0000256" key="1">
    <source>
        <dbReference type="ARBA" id="ARBA00004141"/>
    </source>
</evidence>
<sequence>MFDREEELDRYLDEIKDMLRRKQYAAVRDLLLPLEPPDIAMLLEEAGEEFMPLLYRLLPKELAAEVFVELESDSQEMLINGFSNTELKEVLDELYLDDAVDIVEEMPASVVIRILDKATPEMRKSINEMLQYPEDSAGSIMNVEYLSLKKDMTVADAFKRIRRIGGELETINILYVTDPTRHLQGVLSVRDLLLADEDDRIEEIMDPNVVSVTTLDDKEDVAQAMSKYDYLAMPVVDQENRLIGIVTVDDAMDVMEEETTEDFEKMAAMLPSDKPYLKTSIYSTWKARIPWLMVLMLSATFTGLILNHYESKLAACLVLNAYIPMLSGTGGNSGTQASVAVIRALSLDEVDFSDLLQVLWKELRVSFLCGVCLASANFVKMLLVDRMLLGNDAVTITVCTVVCLTILFVVIFAKCVGCALPLLAEKVGLDPAVMASPFISTIVDATSLLIYFALASAFIPALHTM</sequence>
<dbReference type="GO" id="GO:0015095">
    <property type="term" value="F:magnesium ion transmembrane transporter activity"/>
    <property type="evidence" value="ECO:0007669"/>
    <property type="project" value="UniProtKB-UniRule"/>
</dbReference>
<keyword evidence="4 9" id="KW-0812">Transmembrane</keyword>
<dbReference type="NCBIfam" id="TIGR00400">
    <property type="entry name" value="mgtE"/>
    <property type="match status" value="1"/>
</dbReference>
<dbReference type="InterPro" id="IPR046342">
    <property type="entry name" value="CBS_dom_sf"/>
</dbReference>
<evidence type="ECO:0000256" key="6">
    <source>
        <dbReference type="ARBA" id="ARBA00022989"/>
    </source>
</evidence>
<accession>A0A810Q0X9</accession>
<geneLocation type="plasmid" evidence="11 12">
    <name>pMM35_01</name>
</geneLocation>
<name>A0A810Q0X9_9FIRM</name>
<dbReference type="InterPro" id="IPR036739">
    <property type="entry name" value="SLC41_membr_dom_sf"/>
</dbReference>
<comment type="caution">
    <text evidence="9">Lacks conserved residue(s) required for the propagation of feature annotation.</text>
</comment>
<keyword evidence="8" id="KW-0129">CBS domain</keyword>